<name>A0AAD7WT89_9TELE</name>
<sequence>MRLLEHNDAYLFPSGVWQRVLSRQRLSPHALLLRGRQSDEPGPCCCRAAAACLFVTLTCKNTRRPSAALAGRVASAHPSELFPQALQGNDVLINLNDRRAHSLPVHISVGKEQHCDEKGQRHTSLEEKQMSVQLGGPGLPRWPPHRGVGCLTRDGHDETGGHWAREVRRLLAGDH</sequence>
<keyword evidence="2" id="KW-1185">Reference proteome</keyword>
<reference evidence="1" key="1">
    <citation type="journal article" date="2023" name="Science">
        <title>Genome structures resolve the early diversification of teleost fishes.</title>
        <authorList>
            <person name="Parey E."/>
            <person name="Louis A."/>
            <person name="Montfort J."/>
            <person name="Bouchez O."/>
            <person name="Roques C."/>
            <person name="Iampietro C."/>
            <person name="Lluch J."/>
            <person name="Castinel A."/>
            <person name="Donnadieu C."/>
            <person name="Desvignes T."/>
            <person name="Floi Bucao C."/>
            <person name="Jouanno E."/>
            <person name="Wen M."/>
            <person name="Mejri S."/>
            <person name="Dirks R."/>
            <person name="Jansen H."/>
            <person name="Henkel C."/>
            <person name="Chen W.J."/>
            <person name="Zahm M."/>
            <person name="Cabau C."/>
            <person name="Klopp C."/>
            <person name="Thompson A.W."/>
            <person name="Robinson-Rechavi M."/>
            <person name="Braasch I."/>
            <person name="Lecointre G."/>
            <person name="Bobe J."/>
            <person name="Postlethwait J.H."/>
            <person name="Berthelot C."/>
            <person name="Roest Crollius H."/>
            <person name="Guiguen Y."/>
        </authorList>
    </citation>
    <scope>NUCLEOTIDE SEQUENCE</scope>
    <source>
        <strain evidence="1">NC1722</strain>
    </source>
</reference>
<organism evidence="1 2">
    <name type="scientific">Aldrovandia affinis</name>
    <dbReference type="NCBI Taxonomy" id="143900"/>
    <lineage>
        <taxon>Eukaryota</taxon>
        <taxon>Metazoa</taxon>
        <taxon>Chordata</taxon>
        <taxon>Craniata</taxon>
        <taxon>Vertebrata</taxon>
        <taxon>Euteleostomi</taxon>
        <taxon>Actinopterygii</taxon>
        <taxon>Neopterygii</taxon>
        <taxon>Teleostei</taxon>
        <taxon>Notacanthiformes</taxon>
        <taxon>Halosauridae</taxon>
        <taxon>Aldrovandia</taxon>
    </lineage>
</organism>
<dbReference type="Proteomes" id="UP001221898">
    <property type="component" value="Unassembled WGS sequence"/>
</dbReference>
<dbReference type="EMBL" id="JAINUG010000035">
    <property type="protein sequence ID" value="KAJ8408432.1"/>
    <property type="molecule type" value="Genomic_DNA"/>
</dbReference>
<gene>
    <name evidence="1" type="ORF">AAFF_G00258460</name>
</gene>
<protein>
    <submittedName>
        <fullName evidence="1">Uncharacterized protein</fullName>
    </submittedName>
</protein>
<evidence type="ECO:0000313" key="1">
    <source>
        <dbReference type="EMBL" id="KAJ8408432.1"/>
    </source>
</evidence>
<evidence type="ECO:0000313" key="2">
    <source>
        <dbReference type="Proteomes" id="UP001221898"/>
    </source>
</evidence>
<comment type="caution">
    <text evidence="1">The sequence shown here is derived from an EMBL/GenBank/DDBJ whole genome shotgun (WGS) entry which is preliminary data.</text>
</comment>
<accession>A0AAD7WT89</accession>
<proteinExistence type="predicted"/>
<dbReference type="AlphaFoldDB" id="A0AAD7WT89"/>